<evidence type="ECO:0000256" key="1">
    <source>
        <dbReference type="ARBA" id="ARBA00001526"/>
    </source>
</evidence>
<proteinExistence type="inferred from homology"/>
<dbReference type="InterPro" id="IPR000871">
    <property type="entry name" value="Beta-lactam_class-A"/>
</dbReference>
<dbReference type="STRING" id="572036.SAMN05661099_0495"/>
<comment type="similarity">
    <text evidence="2">Belongs to the class-A beta-lactamase family.</text>
</comment>
<evidence type="ECO:0000259" key="4">
    <source>
        <dbReference type="Pfam" id="PF13354"/>
    </source>
</evidence>
<dbReference type="InterPro" id="IPR045155">
    <property type="entry name" value="Beta-lactam_cat"/>
</dbReference>
<dbReference type="PANTHER" id="PTHR35333:SF3">
    <property type="entry name" value="BETA-LACTAMASE-TYPE TRANSPEPTIDASE FOLD CONTAINING PROTEIN"/>
    <property type="match status" value="1"/>
</dbReference>
<comment type="catalytic activity">
    <reaction evidence="1">
        <text>a beta-lactam + H2O = a substituted beta-amino acid</text>
        <dbReference type="Rhea" id="RHEA:20401"/>
        <dbReference type="ChEBI" id="CHEBI:15377"/>
        <dbReference type="ChEBI" id="CHEBI:35627"/>
        <dbReference type="ChEBI" id="CHEBI:140347"/>
        <dbReference type="EC" id="3.5.2.6"/>
    </reaction>
</comment>
<dbReference type="EMBL" id="FUYR01000001">
    <property type="protein sequence ID" value="SKB31813.1"/>
    <property type="molecule type" value="Genomic_DNA"/>
</dbReference>
<sequence>MAQNLPVERRFYFTFNKLPLFITTLMKKPFLLVCLLFSLTVVSAQTGREILKQKTERQLQDIVSSSPFLTGMMAIDLTTGDSFSSNQDIVFAQASAIKIPILMEVYKQAKENKFALTDTRPLLTTNTVAGSGILNAMVDPVSLSIRNYCMLMIGLSDNSATNTLIELVGLNNINNTMQSLGLKNTRVQRKMIDQPASIRNEENISTPAEAAKIMKLLYDGKFVDKATSDEILLTLQKNPVENSKLVRGIPSGVKIAFKPGGMGGVSTEWGIIYLAKKPYAVAVMENYKAGPSNQDVFANISKVLYDYYSRMAKATNYGVILE</sequence>
<dbReference type="InterPro" id="IPR012338">
    <property type="entry name" value="Beta-lactam/transpept-like"/>
</dbReference>
<accession>A0A1T5AAU9</accession>
<organism evidence="5 6">
    <name type="scientific">Daejeonella lutea</name>
    <dbReference type="NCBI Taxonomy" id="572036"/>
    <lineage>
        <taxon>Bacteria</taxon>
        <taxon>Pseudomonadati</taxon>
        <taxon>Bacteroidota</taxon>
        <taxon>Sphingobacteriia</taxon>
        <taxon>Sphingobacteriales</taxon>
        <taxon>Sphingobacteriaceae</taxon>
        <taxon>Daejeonella</taxon>
    </lineage>
</organism>
<gene>
    <name evidence="5" type="ORF">SAMN05661099_0495</name>
</gene>
<keyword evidence="6" id="KW-1185">Reference proteome</keyword>
<dbReference type="AlphaFoldDB" id="A0A1T5AAU9"/>
<feature type="domain" description="Beta-lactamase class A catalytic" evidence="4">
    <location>
        <begin position="72"/>
        <end position="284"/>
    </location>
</feature>
<dbReference type="PANTHER" id="PTHR35333">
    <property type="entry name" value="BETA-LACTAMASE"/>
    <property type="match status" value="1"/>
</dbReference>
<dbReference type="GO" id="GO:0008800">
    <property type="term" value="F:beta-lactamase activity"/>
    <property type="evidence" value="ECO:0007669"/>
    <property type="project" value="UniProtKB-EC"/>
</dbReference>
<dbReference type="GO" id="GO:0046677">
    <property type="term" value="P:response to antibiotic"/>
    <property type="evidence" value="ECO:0007669"/>
    <property type="project" value="InterPro"/>
</dbReference>
<dbReference type="SUPFAM" id="SSF56601">
    <property type="entry name" value="beta-lactamase/transpeptidase-like"/>
    <property type="match status" value="1"/>
</dbReference>
<name>A0A1T5AAU9_9SPHI</name>
<dbReference type="Proteomes" id="UP000189981">
    <property type="component" value="Unassembled WGS sequence"/>
</dbReference>
<dbReference type="Pfam" id="PF13354">
    <property type="entry name" value="Beta-lactamase2"/>
    <property type="match status" value="1"/>
</dbReference>
<evidence type="ECO:0000256" key="2">
    <source>
        <dbReference type="ARBA" id="ARBA00009009"/>
    </source>
</evidence>
<dbReference type="OrthoDB" id="9772863at2"/>
<evidence type="ECO:0000313" key="5">
    <source>
        <dbReference type="EMBL" id="SKB31813.1"/>
    </source>
</evidence>
<dbReference type="EC" id="3.5.2.6" evidence="3"/>
<protein>
    <recommendedName>
        <fullName evidence="3">beta-lactamase</fullName>
        <ecNumber evidence="3">3.5.2.6</ecNumber>
    </recommendedName>
</protein>
<evidence type="ECO:0000313" key="6">
    <source>
        <dbReference type="Proteomes" id="UP000189981"/>
    </source>
</evidence>
<evidence type="ECO:0000256" key="3">
    <source>
        <dbReference type="ARBA" id="ARBA00012865"/>
    </source>
</evidence>
<reference evidence="6" key="1">
    <citation type="submission" date="2017-02" db="EMBL/GenBank/DDBJ databases">
        <authorList>
            <person name="Varghese N."/>
            <person name="Submissions S."/>
        </authorList>
    </citation>
    <scope>NUCLEOTIDE SEQUENCE [LARGE SCALE GENOMIC DNA]</scope>
    <source>
        <strain evidence="6">DSM 22385</strain>
    </source>
</reference>
<dbReference type="GO" id="GO:0030655">
    <property type="term" value="P:beta-lactam antibiotic catabolic process"/>
    <property type="evidence" value="ECO:0007669"/>
    <property type="project" value="InterPro"/>
</dbReference>
<dbReference type="Gene3D" id="3.40.710.10">
    <property type="entry name" value="DD-peptidase/beta-lactamase superfamily"/>
    <property type="match status" value="1"/>
</dbReference>